<dbReference type="GO" id="GO:0046782">
    <property type="term" value="P:regulation of viral transcription"/>
    <property type="evidence" value="ECO:0007669"/>
    <property type="project" value="InterPro"/>
</dbReference>
<feature type="region of interest" description="Disordered" evidence="2">
    <location>
        <begin position="1"/>
        <end position="62"/>
    </location>
</feature>
<keyword evidence="1" id="KW-0804">Transcription</keyword>
<dbReference type="InterPro" id="IPR007031">
    <property type="entry name" value="Poxvirus_VLTF3"/>
</dbReference>
<feature type="compositionally biased region" description="Basic and acidic residues" evidence="2">
    <location>
        <begin position="24"/>
        <end position="35"/>
    </location>
</feature>
<evidence type="ECO:0000256" key="2">
    <source>
        <dbReference type="SAM" id="MobiDB-lite"/>
    </source>
</evidence>
<evidence type="ECO:0000256" key="1">
    <source>
        <dbReference type="ARBA" id="ARBA00023163"/>
    </source>
</evidence>
<name>A0A481YTJ1_9VIRU</name>
<feature type="compositionally biased region" description="Polar residues" evidence="2">
    <location>
        <begin position="1"/>
        <end position="10"/>
    </location>
</feature>
<dbReference type="EMBL" id="MK500328">
    <property type="protein sequence ID" value="QBK85814.1"/>
    <property type="molecule type" value="Genomic_DNA"/>
</dbReference>
<evidence type="ECO:0000313" key="3">
    <source>
        <dbReference type="EMBL" id="QBK85814.1"/>
    </source>
</evidence>
<accession>A0A481YTJ1</accession>
<sequence length="436" mass="51179">MSEQNTNEVSFCQYLPKRTKGKKSKSEKPRSERVKNLPKKSSAFLATPSPTGSTTGSRKKNTCRVERVKKDVEQKVNVNDYNVFHIDAKIREKLLSKISTLDKLKEELQKTLWILNHGDSPVDRILAKTQASLLRRTMQDLESTFELVLYTMRTEDILHEYRDLLSSAGARSFITLEPNNKDVTSSKSSDLVSRYLCIAQEYIEIDNLQYHPEKLRCPACQGVEFKMDEENSTYICTYCFTEIDVLDDTPSFKDTDRVNMSSRYTYTKRGHFVDAMKRFQGTQNTDPQKIKNVVDILLVEMDRHNLKKNSKNRKEQVTKDHLYMFLYENKLSGYYDDINLLFHIITGDPCPTISEYEDTLLDLFEKQEDAYRQVQDPDRINSLNVNYKLYKLLQKVGYPCKKDDFYILKTKNKEDEHDEVLRRAWEEILGWEWIFT</sequence>
<gene>
    <name evidence="3" type="ORF">LCMAC101_04090</name>
</gene>
<feature type="compositionally biased region" description="Low complexity" evidence="2">
    <location>
        <begin position="47"/>
        <end position="56"/>
    </location>
</feature>
<dbReference type="Pfam" id="PF04947">
    <property type="entry name" value="Pox_VLTF3"/>
    <property type="match status" value="1"/>
</dbReference>
<protein>
    <submittedName>
        <fullName evidence="3">Late transcription factor 3-like protein</fullName>
    </submittedName>
</protein>
<organism evidence="3">
    <name type="scientific">Marseillevirus LCMAC101</name>
    <dbReference type="NCBI Taxonomy" id="2506602"/>
    <lineage>
        <taxon>Viruses</taxon>
        <taxon>Varidnaviria</taxon>
        <taxon>Bamfordvirae</taxon>
        <taxon>Nucleocytoviricota</taxon>
        <taxon>Megaviricetes</taxon>
        <taxon>Pimascovirales</taxon>
        <taxon>Pimascovirales incertae sedis</taxon>
        <taxon>Marseilleviridae</taxon>
    </lineage>
</organism>
<reference evidence="3" key="1">
    <citation type="journal article" date="2019" name="MBio">
        <title>Virus Genomes from Deep Sea Sediments Expand the Ocean Megavirome and Support Independent Origins of Viral Gigantism.</title>
        <authorList>
            <person name="Backstrom D."/>
            <person name="Yutin N."/>
            <person name="Jorgensen S.L."/>
            <person name="Dharamshi J."/>
            <person name="Homa F."/>
            <person name="Zaremba-Niedwiedzka K."/>
            <person name="Spang A."/>
            <person name="Wolf Y.I."/>
            <person name="Koonin E.V."/>
            <person name="Ettema T.J."/>
        </authorList>
    </citation>
    <scope>NUCLEOTIDE SEQUENCE</scope>
</reference>
<proteinExistence type="predicted"/>